<feature type="domain" description="GST C-terminal" evidence="2">
    <location>
        <begin position="87"/>
        <end position="216"/>
    </location>
</feature>
<gene>
    <name evidence="3" type="ORF">IM787_06010</name>
</gene>
<feature type="domain" description="GST N-terminal" evidence="1">
    <location>
        <begin position="1"/>
        <end position="81"/>
    </location>
</feature>
<comment type="caution">
    <text evidence="3">The sequence shown here is derived from an EMBL/GenBank/DDBJ whole genome shotgun (WGS) entry which is preliminary data.</text>
</comment>
<dbReference type="SFLD" id="SFLDS00019">
    <property type="entry name" value="Glutathione_Transferase_(cytos"/>
    <property type="match status" value="1"/>
</dbReference>
<dbReference type="SFLD" id="SFLDG00358">
    <property type="entry name" value="Main_(cytGST)"/>
    <property type="match status" value="1"/>
</dbReference>
<reference evidence="3 4" key="1">
    <citation type="submission" date="2020-10" db="EMBL/GenBank/DDBJ databases">
        <title>Ramlibacter sp. HM2 16S ribosomal RNA gene Genome sequencing and assembly.</title>
        <authorList>
            <person name="Kang M."/>
        </authorList>
    </citation>
    <scope>NUCLEOTIDE SEQUENCE [LARGE SCALE GENOMIC DNA]</scope>
    <source>
        <strain evidence="3 4">HM2</strain>
    </source>
</reference>
<dbReference type="SUPFAM" id="SSF52833">
    <property type="entry name" value="Thioredoxin-like"/>
    <property type="match status" value="1"/>
</dbReference>
<dbReference type="CDD" id="cd03188">
    <property type="entry name" value="GST_C_Beta"/>
    <property type="match status" value="1"/>
</dbReference>
<proteinExistence type="predicted"/>
<dbReference type="InterPro" id="IPR004046">
    <property type="entry name" value="GST_C"/>
</dbReference>
<dbReference type="CDD" id="cd03057">
    <property type="entry name" value="GST_N_Beta"/>
    <property type="match status" value="1"/>
</dbReference>
<dbReference type="Pfam" id="PF02798">
    <property type="entry name" value="GST_N"/>
    <property type="match status" value="1"/>
</dbReference>
<evidence type="ECO:0000259" key="2">
    <source>
        <dbReference type="PROSITE" id="PS50405"/>
    </source>
</evidence>
<protein>
    <submittedName>
        <fullName evidence="3">Glutathione S-transferase family protein</fullName>
    </submittedName>
</protein>
<sequence>MTMQLHYYPSTAAMIPHIVLEELGAPYERVLVDRTKDQHKAPAYLKLNPNGLMPVLTDGELVLYETAAIVLHLCDTHPQAKLAPALGTPARAEFYKWLSWCATTLQQALIVYFYPERWVKEGNTEGAAEVKAKAQEKVNGLVDQLDALVERNGGPWAFGKEYSAIDAYVFTLCRWTRNFHGAKARDRKNLGPYLQRMSERPAVQRVFAHEQLSPPWF</sequence>
<dbReference type="Pfam" id="PF14497">
    <property type="entry name" value="GST_C_3"/>
    <property type="match status" value="1"/>
</dbReference>
<dbReference type="SFLD" id="SFLDG01150">
    <property type="entry name" value="Main.1:_Beta-like"/>
    <property type="match status" value="1"/>
</dbReference>
<keyword evidence="4" id="KW-1185">Reference proteome</keyword>
<dbReference type="Gene3D" id="3.40.30.10">
    <property type="entry name" value="Glutaredoxin"/>
    <property type="match status" value="1"/>
</dbReference>
<dbReference type="InterPro" id="IPR036282">
    <property type="entry name" value="Glutathione-S-Trfase_C_sf"/>
</dbReference>
<dbReference type="PANTHER" id="PTHR44051">
    <property type="entry name" value="GLUTATHIONE S-TRANSFERASE-RELATED"/>
    <property type="match status" value="1"/>
</dbReference>
<dbReference type="InterPro" id="IPR004045">
    <property type="entry name" value="Glutathione_S-Trfase_N"/>
</dbReference>
<dbReference type="PROSITE" id="PS50404">
    <property type="entry name" value="GST_NTER"/>
    <property type="match status" value="1"/>
</dbReference>
<dbReference type="RefSeq" id="WP_193675740.1">
    <property type="nucleotide sequence ID" value="NZ_JADDIV010000002.1"/>
</dbReference>
<dbReference type="SUPFAM" id="SSF47616">
    <property type="entry name" value="GST C-terminal domain-like"/>
    <property type="match status" value="1"/>
</dbReference>
<dbReference type="InterPro" id="IPR010987">
    <property type="entry name" value="Glutathione-S-Trfase_C-like"/>
</dbReference>
<accession>A0ABR9S0U4</accession>
<organism evidence="3 4">
    <name type="scientific">Ramlibacter pallidus</name>
    <dbReference type="NCBI Taxonomy" id="2780087"/>
    <lineage>
        <taxon>Bacteria</taxon>
        <taxon>Pseudomonadati</taxon>
        <taxon>Pseudomonadota</taxon>
        <taxon>Betaproteobacteria</taxon>
        <taxon>Burkholderiales</taxon>
        <taxon>Comamonadaceae</taxon>
        <taxon>Ramlibacter</taxon>
    </lineage>
</organism>
<evidence type="ECO:0000259" key="1">
    <source>
        <dbReference type="PROSITE" id="PS50404"/>
    </source>
</evidence>
<dbReference type="InterPro" id="IPR040079">
    <property type="entry name" value="Glutathione_S-Trfase"/>
</dbReference>
<evidence type="ECO:0000313" key="4">
    <source>
        <dbReference type="Proteomes" id="UP000806285"/>
    </source>
</evidence>
<dbReference type="PROSITE" id="PS50405">
    <property type="entry name" value="GST_CTER"/>
    <property type="match status" value="1"/>
</dbReference>
<dbReference type="Gene3D" id="1.20.1050.10">
    <property type="match status" value="1"/>
</dbReference>
<name>A0ABR9S0U4_9BURK</name>
<dbReference type="PANTHER" id="PTHR44051:SF8">
    <property type="entry name" value="GLUTATHIONE S-TRANSFERASE GSTA"/>
    <property type="match status" value="1"/>
</dbReference>
<dbReference type="EMBL" id="JADDIV010000002">
    <property type="protein sequence ID" value="MBE7367108.1"/>
    <property type="molecule type" value="Genomic_DNA"/>
</dbReference>
<evidence type="ECO:0000313" key="3">
    <source>
        <dbReference type="EMBL" id="MBE7367108.1"/>
    </source>
</evidence>
<dbReference type="InterPro" id="IPR036249">
    <property type="entry name" value="Thioredoxin-like_sf"/>
</dbReference>
<dbReference type="Proteomes" id="UP000806285">
    <property type="component" value="Unassembled WGS sequence"/>
</dbReference>